<keyword evidence="3" id="KW-1185">Reference proteome</keyword>
<reference evidence="2 3" key="1">
    <citation type="submission" date="2019-09" db="EMBL/GenBank/DDBJ databases">
        <title>Chitinophaga ginsengihumi sp. nov., isolated from soil of ginseng rhizosphere.</title>
        <authorList>
            <person name="Lee J."/>
        </authorList>
    </citation>
    <scope>NUCLEOTIDE SEQUENCE [LARGE SCALE GENOMIC DNA]</scope>
    <source>
        <strain evidence="2 3">BN140078</strain>
    </source>
</reference>
<dbReference type="AlphaFoldDB" id="A0A5B2VN46"/>
<dbReference type="EMBL" id="VUOC01000004">
    <property type="protein sequence ID" value="KAA2240090.1"/>
    <property type="molecule type" value="Genomic_DNA"/>
</dbReference>
<evidence type="ECO:0000313" key="3">
    <source>
        <dbReference type="Proteomes" id="UP000324611"/>
    </source>
</evidence>
<keyword evidence="1" id="KW-0812">Transmembrane</keyword>
<accession>A0A5B2VN46</accession>
<sequence>MAKSNQPSYKGRPVGHSNFAGVSGGTVLVLLARNLPDSYPIKSWLVIAAPSITVAISFLWRFAVNQAKNAMRNWEIARSTDELLHEIEQLLKDPNIPECEKQRLLAQKQAVRFTRLEELTKKLANKRAAP</sequence>
<name>A0A5B2VN46_9BACT</name>
<feature type="transmembrane region" description="Helical" evidence="1">
    <location>
        <begin position="12"/>
        <end position="32"/>
    </location>
</feature>
<comment type="caution">
    <text evidence="2">The sequence shown here is derived from an EMBL/GenBank/DDBJ whole genome shotgun (WGS) entry which is preliminary data.</text>
</comment>
<organism evidence="2 3">
    <name type="scientific">Chitinophaga agrisoli</name>
    <dbReference type="NCBI Taxonomy" id="2607653"/>
    <lineage>
        <taxon>Bacteria</taxon>
        <taxon>Pseudomonadati</taxon>
        <taxon>Bacteroidota</taxon>
        <taxon>Chitinophagia</taxon>
        <taxon>Chitinophagales</taxon>
        <taxon>Chitinophagaceae</taxon>
        <taxon>Chitinophaga</taxon>
    </lineage>
</organism>
<reference evidence="2 3" key="2">
    <citation type="submission" date="2019-09" db="EMBL/GenBank/DDBJ databases">
        <authorList>
            <person name="Jin C."/>
        </authorList>
    </citation>
    <scope>NUCLEOTIDE SEQUENCE [LARGE SCALE GENOMIC DNA]</scope>
    <source>
        <strain evidence="2 3">BN140078</strain>
    </source>
</reference>
<feature type="transmembrane region" description="Helical" evidence="1">
    <location>
        <begin position="44"/>
        <end position="64"/>
    </location>
</feature>
<keyword evidence="1" id="KW-1133">Transmembrane helix</keyword>
<evidence type="ECO:0000256" key="1">
    <source>
        <dbReference type="SAM" id="Phobius"/>
    </source>
</evidence>
<evidence type="ECO:0000313" key="2">
    <source>
        <dbReference type="EMBL" id="KAA2240090.1"/>
    </source>
</evidence>
<proteinExistence type="predicted"/>
<protein>
    <submittedName>
        <fullName evidence="2">Uncharacterized protein</fullName>
    </submittedName>
</protein>
<dbReference type="Proteomes" id="UP000324611">
    <property type="component" value="Unassembled WGS sequence"/>
</dbReference>
<dbReference type="RefSeq" id="WP_149841268.1">
    <property type="nucleotide sequence ID" value="NZ_VUOC01000004.1"/>
</dbReference>
<gene>
    <name evidence="2" type="ORF">F0L74_28380</name>
</gene>
<keyword evidence="1" id="KW-0472">Membrane</keyword>